<dbReference type="AlphaFoldDB" id="A0A5E8C470"/>
<sequence length="342" mass="39332">MTVFTDIYIAHPEIDIKLLFKVYKMPNIKAIKLGPGAAVFRFPTISEVGSAITRVSILLNEGKISLDPDTSFLNFINNLKTIRVFEVFVPNHCPAVSSHFSRYFSDSLASKRDPKLSPPDVKEFYDLASEFIQTTSGHRYNSKKPSFSSLSPENLDKLKNVMDWSLLGYISKLVKLYDESFVPTQFFGHISTVELYMKSMASMEHITHFHVHYYGMPCFSSVLHKLIEGEYPSTHKFKKVLISTLLPQQSFLFDIVTLPRLGFPIQKGRRQLSFEYNTEISNFFAECLVDFTHDPTKPFHDYWKSGQDATEVGYRYFSYKELGEIVENDFSMDFSGMLKIDD</sequence>
<dbReference type="GeneID" id="43585103"/>
<evidence type="ECO:0000313" key="1">
    <source>
        <dbReference type="EMBL" id="VVT58604.1"/>
    </source>
</evidence>
<reference evidence="1 2" key="1">
    <citation type="submission" date="2019-09" db="EMBL/GenBank/DDBJ databases">
        <authorList>
            <person name="Brejova B."/>
        </authorList>
    </citation>
    <scope>NUCLEOTIDE SEQUENCE [LARGE SCALE GENOMIC DNA]</scope>
</reference>
<accession>A0A5E8C470</accession>
<organism evidence="1 2">
    <name type="scientific">Magnusiomyces paraingens</name>
    <dbReference type="NCBI Taxonomy" id="2606893"/>
    <lineage>
        <taxon>Eukaryota</taxon>
        <taxon>Fungi</taxon>
        <taxon>Dikarya</taxon>
        <taxon>Ascomycota</taxon>
        <taxon>Saccharomycotina</taxon>
        <taxon>Dipodascomycetes</taxon>
        <taxon>Dipodascales</taxon>
        <taxon>Dipodascaceae</taxon>
        <taxon>Magnusiomyces</taxon>
    </lineage>
</organism>
<dbReference type="RefSeq" id="XP_031856894.1">
    <property type="nucleotide sequence ID" value="XM_032001003.1"/>
</dbReference>
<proteinExistence type="predicted"/>
<keyword evidence="2" id="KW-1185">Reference proteome</keyword>
<dbReference type="EMBL" id="CABVLU010000005">
    <property type="protein sequence ID" value="VVT58604.1"/>
    <property type="molecule type" value="Genomic_DNA"/>
</dbReference>
<name>A0A5E8C470_9ASCO</name>
<gene>
    <name evidence="1" type="ORF">SAPINGB_P006292</name>
</gene>
<protein>
    <submittedName>
        <fullName evidence="1">Uncharacterized protein</fullName>
    </submittedName>
</protein>
<evidence type="ECO:0000313" key="2">
    <source>
        <dbReference type="Proteomes" id="UP000398389"/>
    </source>
</evidence>
<dbReference type="Proteomes" id="UP000398389">
    <property type="component" value="Unassembled WGS sequence"/>
</dbReference>